<protein>
    <submittedName>
        <fullName evidence="1">DUF2605 family protein</fullName>
    </submittedName>
</protein>
<dbReference type="AlphaFoldDB" id="A0A844GUA4"/>
<dbReference type="Proteomes" id="UP000437131">
    <property type="component" value="Unassembled WGS sequence"/>
</dbReference>
<accession>A0A844GUA4</accession>
<name>A0A844GUA4_9CHRO</name>
<organism evidence="1 2">
    <name type="scientific">Cyanobacterium aponinum 0216</name>
    <dbReference type="NCBI Taxonomy" id="2676140"/>
    <lineage>
        <taxon>Bacteria</taxon>
        <taxon>Bacillati</taxon>
        <taxon>Cyanobacteriota</taxon>
        <taxon>Cyanophyceae</taxon>
        <taxon>Oscillatoriophycideae</taxon>
        <taxon>Chroococcales</taxon>
        <taxon>Geminocystaceae</taxon>
        <taxon>Cyanobacterium</taxon>
    </lineage>
</organism>
<evidence type="ECO:0000313" key="1">
    <source>
        <dbReference type="EMBL" id="MTF38631.1"/>
    </source>
</evidence>
<gene>
    <name evidence="1" type="ORF">GGC33_06800</name>
</gene>
<dbReference type="EMBL" id="WMIA01000006">
    <property type="protein sequence ID" value="MTF38631.1"/>
    <property type="molecule type" value="Genomic_DNA"/>
</dbReference>
<sequence length="107" mass="12531">MQPSQPTEKELLRKILLPLLEDFKYWFSRSSSLLESENMPFLSQEEQTGLLNRLKQAQGEVETARMLFNVTDGQAGVDTRVLLPWHQLVAECWDVARRWREVKQKGE</sequence>
<evidence type="ECO:0000313" key="2">
    <source>
        <dbReference type="Proteomes" id="UP000437131"/>
    </source>
</evidence>
<reference evidence="1 2" key="1">
    <citation type="submission" date="2019-11" db="EMBL/GenBank/DDBJ databases">
        <title>Isolation of a new High Light Tolerant Cyanobacteria.</title>
        <authorList>
            <person name="Dobson Z."/>
            <person name="Vaughn N."/>
            <person name="Vaughn M."/>
            <person name="Fromme P."/>
            <person name="Mazor Y."/>
        </authorList>
    </citation>
    <scope>NUCLEOTIDE SEQUENCE [LARGE SCALE GENOMIC DNA]</scope>
    <source>
        <strain evidence="1 2">0216</strain>
    </source>
</reference>
<comment type="caution">
    <text evidence="1">The sequence shown here is derived from an EMBL/GenBank/DDBJ whole genome shotgun (WGS) entry which is preliminary data.</text>
</comment>
<dbReference type="Pfam" id="PF10792">
    <property type="entry name" value="DUF2605"/>
    <property type="match status" value="1"/>
</dbReference>
<dbReference type="InterPro" id="IPR019728">
    <property type="entry name" value="DUF2605"/>
</dbReference>
<proteinExistence type="predicted"/>
<dbReference type="RefSeq" id="WP_015219772.1">
    <property type="nucleotide sequence ID" value="NZ_WMIA01000006.1"/>
</dbReference>